<dbReference type="PROSITE" id="PS51257">
    <property type="entry name" value="PROKAR_LIPOPROTEIN"/>
    <property type="match status" value="1"/>
</dbReference>
<feature type="compositionally biased region" description="Low complexity" evidence="1">
    <location>
        <begin position="30"/>
        <end position="55"/>
    </location>
</feature>
<keyword evidence="4" id="KW-1185">Reference proteome</keyword>
<name>A0A7Z2ZU39_9BURK</name>
<dbReference type="KEGG" id="mfy:HH212_21405"/>
<dbReference type="RefSeq" id="WP_170204348.1">
    <property type="nucleotide sequence ID" value="NZ_CP051685.1"/>
</dbReference>
<reference evidence="3 4" key="1">
    <citation type="submission" date="2020-04" db="EMBL/GenBank/DDBJ databases">
        <title>Genome sequencing of novel species.</title>
        <authorList>
            <person name="Heo J."/>
            <person name="Kim S.-J."/>
            <person name="Kim J.-S."/>
            <person name="Hong S.-B."/>
            <person name="Kwon S.-W."/>
        </authorList>
    </citation>
    <scope>NUCLEOTIDE SEQUENCE [LARGE SCALE GENOMIC DNA]</scope>
    <source>
        <strain evidence="3 4">GN2-R2</strain>
    </source>
</reference>
<sequence length="185" mass="19018">MHSNRSVILAFIGALTLSACGGGGGGGGAATSAPPVASTPVPTLPTTTTPVATPTPVTPATPADPAPPVTPGGSWLTFSPSPVNVSVTEGQSAEFKVTARSSRIVSQEFTVGIIETKALITTDYRLEALSDLEYVATLHTSPTLTPGTYTSYLRVQLCADAPLVCNRPLEGSPWYVPLNVTVKPK</sequence>
<dbReference type="EMBL" id="CP051685">
    <property type="protein sequence ID" value="QJE02261.1"/>
    <property type="molecule type" value="Genomic_DNA"/>
</dbReference>
<evidence type="ECO:0000313" key="4">
    <source>
        <dbReference type="Proteomes" id="UP000502415"/>
    </source>
</evidence>
<dbReference type="AlphaFoldDB" id="A0A7Z2ZU39"/>
<evidence type="ECO:0000256" key="1">
    <source>
        <dbReference type="SAM" id="MobiDB-lite"/>
    </source>
</evidence>
<evidence type="ECO:0008006" key="5">
    <source>
        <dbReference type="Google" id="ProtNLM"/>
    </source>
</evidence>
<accession>A0A7Z2ZU39</accession>
<organism evidence="3 4">
    <name type="scientific">Massilia forsythiae</name>
    <dbReference type="NCBI Taxonomy" id="2728020"/>
    <lineage>
        <taxon>Bacteria</taxon>
        <taxon>Pseudomonadati</taxon>
        <taxon>Pseudomonadota</taxon>
        <taxon>Betaproteobacteria</taxon>
        <taxon>Burkholderiales</taxon>
        <taxon>Oxalobacteraceae</taxon>
        <taxon>Telluria group</taxon>
        <taxon>Massilia</taxon>
    </lineage>
</organism>
<protein>
    <recommendedName>
        <fullName evidence="5">Lipoprotein</fullName>
    </recommendedName>
</protein>
<evidence type="ECO:0000256" key="2">
    <source>
        <dbReference type="SAM" id="SignalP"/>
    </source>
</evidence>
<evidence type="ECO:0000313" key="3">
    <source>
        <dbReference type="EMBL" id="QJE02261.1"/>
    </source>
</evidence>
<dbReference type="Proteomes" id="UP000502415">
    <property type="component" value="Chromosome"/>
</dbReference>
<feature type="compositionally biased region" description="Pro residues" evidence="1">
    <location>
        <begin position="56"/>
        <end position="67"/>
    </location>
</feature>
<gene>
    <name evidence="3" type="ORF">HH212_21405</name>
</gene>
<feature type="chain" id="PRO_5031300749" description="Lipoprotein" evidence="2">
    <location>
        <begin position="22"/>
        <end position="185"/>
    </location>
</feature>
<keyword evidence="2" id="KW-0732">Signal</keyword>
<proteinExistence type="predicted"/>
<feature type="signal peptide" evidence="2">
    <location>
        <begin position="1"/>
        <end position="21"/>
    </location>
</feature>
<feature type="region of interest" description="Disordered" evidence="1">
    <location>
        <begin position="23"/>
        <end position="67"/>
    </location>
</feature>